<evidence type="ECO:0000256" key="1">
    <source>
        <dbReference type="SAM" id="MobiDB-lite"/>
    </source>
</evidence>
<evidence type="ECO:0000313" key="3">
    <source>
        <dbReference type="EMBL" id="VDI19476.1"/>
    </source>
</evidence>
<feature type="compositionally biased region" description="Gly residues" evidence="1">
    <location>
        <begin position="43"/>
        <end position="53"/>
    </location>
</feature>
<dbReference type="Proteomes" id="UP000596742">
    <property type="component" value="Unassembled WGS sequence"/>
</dbReference>
<gene>
    <name evidence="3" type="ORF">MGAL_10B077501</name>
</gene>
<name>A0A8B6DJ57_MYTGA</name>
<dbReference type="EMBL" id="UYJE01003459">
    <property type="protein sequence ID" value="VDI19476.1"/>
    <property type="molecule type" value="Genomic_DNA"/>
</dbReference>
<feature type="region of interest" description="Disordered" evidence="1">
    <location>
        <begin position="29"/>
        <end position="70"/>
    </location>
</feature>
<proteinExistence type="predicted"/>
<evidence type="ECO:0000313" key="4">
    <source>
        <dbReference type="Proteomes" id="UP000596742"/>
    </source>
</evidence>
<dbReference type="AlphaFoldDB" id="A0A8B6DJ57"/>
<protein>
    <submittedName>
        <fullName evidence="3">Uncharacterized protein</fullName>
    </submittedName>
</protein>
<accession>A0A8B6DJ57</accession>
<feature type="signal peptide" evidence="2">
    <location>
        <begin position="1"/>
        <end position="24"/>
    </location>
</feature>
<comment type="caution">
    <text evidence="3">The sequence shown here is derived from an EMBL/GenBank/DDBJ whole genome shotgun (WGS) entry which is preliminary data.</text>
</comment>
<keyword evidence="2" id="KW-0732">Signal</keyword>
<evidence type="ECO:0000256" key="2">
    <source>
        <dbReference type="SAM" id="SignalP"/>
    </source>
</evidence>
<feature type="chain" id="PRO_5032479615" evidence="2">
    <location>
        <begin position="25"/>
        <end position="70"/>
    </location>
</feature>
<sequence length="70" mass="7332">MKLFGIIVLVALLMVASVTMPVAASGRYRKGHRGYKGSHSSGGHSGGGHSGHGGKYHGYPRTGGSYRYRG</sequence>
<keyword evidence="4" id="KW-1185">Reference proteome</keyword>
<reference evidence="3" key="1">
    <citation type="submission" date="2018-11" db="EMBL/GenBank/DDBJ databases">
        <authorList>
            <person name="Alioto T."/>
            <person name="Alioto T."/>
        </authorList>
    </citation>
    <scope>NUCLEOTIDE SEQUENCE</scope>
</reference>
<organism evidence="3 4">
    <name type="scientific">Mytilus galloprovincialis</name>
    <name type="common">Mediterranean mussel</name>
    <dbReference type="NCBI Taxonomy" id="29158"/>
    <lineage>
        <taxon>Eukaryota</taxon>
        <taxon>Metazoa</taxon>
        <taxon>Spiralia</taxon>
        <taxon>Lophotrochozoa</taxon>
        <taxon>Mollusca</taxon>
        <taxon>Bivalvia</taxon>
        <taxon>Autobranchia</taxon>
        <taxon>Pteriomorphia</taxon>
        <taxon>Mytilida</taxon>
        <taxon>Mytiloidea</taxon>
        <taxon>Mytilidae</taxon>
        <taxon>Mytilinae</taxon>
        <taxon>Mytilus</taxon>
    </lineage>
</organism>